<dbReference type="RefSeq" id="WP_016898277.1">
    <property type="nucleotide sequence ID" value="NZ_JANSLD010000041.1"/>
</dbReference>
<reference evidence="2 3" key="1">
    <citation type="submission" date="2017-09" db="EMBL/GenBank/DDBJ databases">
        <title>Bacterial strain isolated from the female urinary microbiota.</title>
        <authorList>
            <person name="Thomas-White K."/>
            <person name="Kumar N."/>
            <person name="Forster S."/>
            <person name="Putonti C."/>
            <person name="Lawley T."/>
            <person name="Wolfe A.J."/>
        </authorList>
    </citation>
    <scope>NUCLEOTIDE SEQUENCE [LARGE SCALE GENOMIC DNA]</scope>
    <source>
        <strain evidence="2 3">UMB0834</strain>
    </source>
</reference>
<dbReference type="InterPro" id="IPR010064">
    <property type="entry name" value="HK97-gp10_tail"/>
</dbReference>
<dbReference type="EMBL" id="JANSLD010000041">
    <property type="protein sequence ID" value="MCY1584031.1"/>
    <property type="molecule type" value="Genomic_DNA"/>
</dbReference>
<reference evidence="1" key="3">
    <citation type="submission" date="2022-08" db="EMBL/GenBank/DDBJ databases">
        <authorList>
            <person name="Magnan C."/>
        </authorList>
    </citation>
    <scope>NUCLEOTIDE SEQUENCE</scope>
    <source>
        <strain evidence="1">NSP012P</strain>
    </source>
</reference>
<reference evidence="1" key="2">
    <citation type="journal article" date="2022" name="Int. J. Mol. Sci.">
        <title>Phenotypic and Genotypic Virulence Characterisation of Staphylococcus pettenkoferi Strains Isolated from Human Bloodstream and Diabetic Foot Infections.</title>
        <authorList>
            <person name="Magnan C."/>
            <person name="Ahmad-Mansour N."/>
            <person name="Pouget C."/>
            <person name="Morsli M."/>
            <person name="Huc-Brandt S."/>
            <person name="Pantel A."/>
            <person name="Dunyach-Remy C."/>
            <person name="Sotto A."/>
            <person name="Molle V."/>
            <person name="Lavigne J.-P."/>
        </authorList>
    </citation>
    <scope>NUCLEOTIDE SEQUENCE</scope>
    <source>
        <strain evidence="1">NSP012P</strain>
    </source>
</reference>
<sequence length="120" mass="13638">MAGDIDALIRKLDRMHSSIDDDVDEVLKNNAGEFARDTVVSAKSVMNKGYWTGNLARMIRDTKEGNMKYAVTSNAGYSGFLEYGTRYMAPETFMFPVYERYTRKVREDLEKLINGKMGGM</sequence>
<proteinExistence type="predicted"/>
<evidence type="ECO:0000313" key="1">
    <source>
        <dbReference type="EMBL" id="MCY1584031.1"/>
    </source>
</evidence>
<accession>A0A2N6QKJ8</accession>
<keyword evidence="4" id="KW-1185">Reference proteome</keyword>
<dbReference type="Pfam" id="PF04883">
    <property type="entry name" value="HK97-gp10_like"/>
    <property type="match status" value="1"/>
</dbReference>
<dbReference type="NCBIfam" id="TIGR01725">
    <property type="entry name" value="phge_HK97_gp10"/>
    <property type="match status" value="1"/>
</dbReference>
<evidence type="ECO:0000313" key="3">
    <source>
        <dbReference type="Proteomes" id="UP000235748"/>
    </source>
</evidence>
<gene>
    <name evidence="2" type="ORF">CJ235_00435</name>
    <name evidence="1" type="ORF">NW133_11065</name>
</gene>
<evidence type="ECO:0000313" key="2">
    <source>
        <dbReference type="EMBL" id="PMC20171.1"/>
    </source>
</evidence>
<comment type="caution">
    <text evidence="2">The sequence shown here is derived from an EMBL/GenBank/DDBJ whole genome shotgun (WGS) entry which is preliminary data.</text>
</comment>
<dbReference type="Proteomes" id="UP000235748">
    <property type="component" value="Unassembled WGS sequence"/>
</dbReference>
<evidence type="ECO:0000313" key="4">
    <source>
        <dbReference type="Proteomes" id="UP001072952"/>
    </source>
</evidence>
<dbReference type="AlphaFoldDB" id="A0A2N6QKJ8"/>
<dbReference type="EMBL" id="PNGG01000001">
    <property type="protein sequence ID" value="PMC20171.1"/>
    <property type="molecule type" value="Genomic_DNA"/>
</dbReference>
<dbReference type="Proteomes" id="UP001072952">
    <property type="component" value="Unassembled WGS sequence"/>
</dbReference>
<name>A0A2N6QKJ8_9STAP</name>
<organism evidence="2 3">
    <name type="scientific">Staphylococcus pettenkoferi</name>
    <dbReference type="NCBI Taxonomy" id="170573"/>
    <lineage>
        <taxon>Bacteria</taxon>
        <taxon>Bacillati</taxon>
        <taxon>Bacillota</taxon>
        <taxon>Bacilli</taxon>
        <taxon>Bacillales</taxon>
        <taxon>Staphylococcaceae</taxon>
        <taxon>Staphylococcus</taxon>
    </lineage>
</organism>
<protein>
    <submittedName>
        <fullName evidence="1">HK97 gp10 family phage protein</fullName>
    </submittedName>
</protein>